<dbReference type="AlphaFoldDB" id="A0A0M2PYW0"/>
<dbReference type="Proteomes" id="UP000034681">
    <property type="component" value="Unassembled WGS sequence"/>
</dbReference>
<dbReference type="EMBL" id="AJTX02000004">
    <property type="protein sequence ID" value="KKJ00268.1"/>
    <property type="molecule type" value="Genomic_DNA"/>
</dbReference>
<accession>A0A0M2PYW0</accession>
<keyword evidence="3" id="KW-1185">Reference proteome</keyword>
<proteinExistence type="predicted"/>
<name>A0A0M2PYW0_PROHO</name>
<dbReference type="RefSeq" id="WP_017711641.1">
    <property type="nucleotide sequence ID" value="NZ_KB235933.1"/>
</dbReference>
<gene>
    <name evidence="2" type="ORF">PROH_11305</name>
</gene>
<evidence type="ECO:0000313" key="3">
    <source>
        <dbReference type="Proteomes" id="UP000034681"/>
    </source>
</evidence>
<dbReference type="SUPFAM" id="SSF53756">
    <property type="entry name" value="UDP-Glycosyltransferase/glycogen phosphorylase"/>
    <property type="match status" value="1"/>
</dbReference>
<dbReference type="eggNOG" id="COG0438">
    <property type="taxonomic scope" value="Bacteria"/>
</dbReference>
<organism evidence="2 3">
    <name type="scientific">Prochlorothrix hollandica PCC 9006 = CALU 1027</name>
    <dbReference type="NCBI Taxonomy" id="317619"/>
    <lineage>
        <taxon>Bacteria</taxon>
        <taxon>Bacillati</taxon>
        <taxon>Cyanobacteriota</taxon>
        <taxon>Cyanophyceae</taxon>
        <taxon>Prochlorotrichales</taxon>
        <taxon>Prochlorotrichaceae</taxon>
        <taxon>Prochlorothrix</taxon>
    </lineage>
</organism>
<feature type="region of interest" description="Disordered" evidence="1">
    <location>
        <begin position="153"/>
        <end position="179"/>
    </location>
</feature>
<evidence type="ECO:0008006" key="4">
    <source>
        <dbReference type="Google" id="ProtNLM"/>
    </source>
</evidence>
<comment type="caution">
    <text evidence="2">The sequence shown here is derived from an EMBL/GenBank/DDBJ whole genome shotgun (WGS) entry which is preliminary data.</text>
</comment>
<sequence>MPYQDKAVIPYSLTACDVSLVSIEQGMEGLVVPSKLYGSLAAGRPIAAVCEPHSYLRQILTDGQCGQAFNNGDSAGLAAFLRSLAQDPQRAIQMGTNGRYYLQHYFTPQHSAQLYLRVIQRCVQIARDRQGHRHQNVNFQTLVPQPQRLPISSPLGADIQPLDHNRTGVKPRSRFNDSL</sequence>
<protein>
    <recommendedName>
        <fullName evidence="4">Glycosyl transferase family 1 domain-containing protein</fullName>
    </recommendedName>
</protein>
<reference evidence="2" key="1">
    <citation type="submission" date="2012-04" db="EMBL/GenBank/DDBJ databases">
        <authorList>
            <person name="Borisov I.G."/>
            <person name="Ivanikova N.V."/>
            <person name="Pinevich A.V."/>
        </authorList>
    </citation>
    <scope>NUCLEOTIDE SEQUENCE</scope>
    <source>
        <strain evidence="2">CALU 1027</strain>
    </source>
</reference>
<dbReference type="Gene3D" id="3.40.50.2000">
    <property type="entry name" value="Glycogen Phosphorylase B"/>
    <property type="match status" value="1"/>
</dbReference>
<dbReference type="OrthoDB" id="9811902at2"/>
<dbReference type="STRING" id="317619.GCA_000332315_01038"/>
<evidence type="ECO:0000313" key="2">
    <source>
        <dbReference type="EMBL" id="KKJ00268.1"/>
    </source>
</evidence>
<evidence type="ECO:0000256" key="1">
    <source>
        <dbReference type="SAM" id="MobiDB-lite"/>
    </source>
</evidence>